<evidence type="ECO:0000256" key="2">
    <source>
        <dbReference type="SAM" id="MobiDB-lite"/>
    </source>
</evidence>
<accession>A0A517NPX0</accession>
<name>A0A517NPX0_9BACT</name>
<feature type="compositionally biased region" description="Polar residues" evidence="2">
    <location>
        <begin position="359"/>
        <end position="368"/>
    </location>
</feature>
<proteinExistence type="predicted"/>
<dbReference type="EMBL" id="CP036526">
    <property type="protein sequence ID" value="QDT09172.1"/>
    <property type="molecule type" value="Genomic_DNA"/>
</dbReference>
<reference evidence="3 4" key="1">
    <citation type="submission" date="2019-02" db="EMBL/GenBank/DDBJ databases">
        <title>Deep-cultivation of Planctomycetes and their phenomic and genomic characterization uncovers novel biology.</title>
        <authorList>
            <person name="Wiegand S."/>
            <person name="Jogler M."/>
            <person name="Boedeker C."/>
            <person name="Pinto D."/>
            <person name="Vollmers J."/>
            <person name="Rivas-Marin E."/>
            <person name="Kohn T."/>
            <person name="Peeters S.H."/>
            <person name="Heuer A."/>
            <person name="Rast P."/>
            <person name="Oberbeckmann S."/>
            <person name="Bunk B."/>
            <person name="Jeske O."/>
            <person name="Meyerdierks A."/>
            <person name="Storesund J.E."/>
            <person name="Kallscheuer N."/>
            <person name="Luecker S."/>
            <person name="Lage O.M."/>
            <person name="Pohl T."/>
            <person name="Merkel B.J."/>
            <person name="Hornburger P."/>
            <person name="Mueller R.-W."/>
            <person name="Bruemmer F."/>
            <person name="Labrenz M."/>
            <person name="Spormann A.M."/>
            <person name="Op den Camp H."/>
            <person name="Overmann J."/>
            <person name="Amann R."/>
            <person name="Jetten M.S.M."/>
            <person name="Mascher T."/>
            <person name="Medema M.H."/>
            <person name="Devos D.P."/>
            <person name="Kaster A.-K."/>
            <person name="Ovreas L."/>
            <person name="Rohde M."/>
            <person name="Galperin M.Y."/>
            <person name="Jogler C."/>
        </authorList>
    </citation>
    <scope>NUCLEOTIDE SEQUENCE [LARGE SCALE GENOMIC DNA]</scope>
    <source>
        <strain evidence="3 4">K23_9</strain>
    </source>
</reference>
<evidence type="ECO:0000256" key="1">
    <source>
        <dbReference type="SAM" id="Coils"/>
    </source>
</evidence>
<dbReference type="OrthoDB" id="236804at2"/>
<sequence>MARKNRKRKRKSRNPQGRAAESVGVKDKSNADKNALDLARLATSATAVVDEPTREAVDAVPFVPATIDQISADQGDEPNQSAATLDESGASSQSAERNRLRDSQKKTNDTEPEAASDELSEQLCESINEQLDAMVKAVDEAVAEQARAEQMQPEAPELINDDLVLELPAPGEGHGIASNDTLESTADEVELGRCVDQQVAADEEVRAEEAVVEEVAFEHVAFEEAAAKESVAEELAVDELAQSLLAQAEADVVRVAADSSQPIGDIIAANTAVLQQVVQHIELMHQTRSVEAPVDQDQLRANADLMEELQRTSEQVENLYQQVADADQKQIDLQQQLDDAWSRNDQLAEELSQAKANRGSEQVTSGPDPTNAGVMTWEQRKEQMLQQMEDDSFDAESFVESLQSEPDSEFVDNDEELSPVEYVSRLNDELQRMRDELTTRDQEVQELHAQLTLAKNSTQSGIEQGTVAIEDLVDVDALIRDEREQLQQQQREWEERFRETEIAASLERARLSRERRELARQNTELEEQLIHHRRETEADLKSGGKGKRRWLAMLGLAED</sequence>
<organism evidence="3 4">
    <name type="scientific">Stieleria marina</name>
    <dbReference type="NCBI Taxonomy" id="1930275"/>
    <lineage>
        <taxon>Bacteria</taxon>
        <taxon>Pseudomonadati</taxon>
        <taxon>Planctomycetota</taxon>
        <taxon>Planctomycetia</taxon>
        <taxon>Pirellulales</taxon>
        <taxon>Pirellulaceae</taxon>
        <taxon>Stieleria</taxon>
    </lineage>
</organism>
<feature type="compositionally biased region" description="Basic residues" evidence="2">
    <location>
        <begin position="1"/>
        <end position="13"/>
    </location>
</feature>
<evidence type="ECO:0000313" key="3">
    <source>
        <dbReference type="EMBL" id="QDT09172.1"/>
    </source>
</evidence>
<feature type="region of interest" description="Disordered" evidence="2">
    <location>
        <begin position="1"/>
        <end position="31"/>
    </location>
</feature>
<feature type="compositionally biased region" description="Basic and acidic residues" evidence="2">
    <location>
        <begin position="96"/>
        <end position="109"/>
    </location>
</feature>
<evidence type="ECO:0000313" key="4">
    <source>
        <dbReference type="Proteomes" id="UP000319817"/>
    </source>
</evidence>
<feature type="region of interest" description="Disordered" evidence="2">
    <location>
        <begin position="343"/>
        <end position="372"/>
    </location>
</feature>
<gene>
    <name evidence="3" type="ORF">K239x_11170</name>
</gene>
<feature type="coiled-coil region" evidence="1">
    <location>
        <begin position="302"/>
        <end position="336"/>
    </location>
</feature>
<feature type="region of interest" description="Disordered" evidence="2">
    <location>
        <begin position="68"/>
        <end position="121"/>
    </location>
</feature>
<protein>
    <submittedName>
        <fullName evidence="3">Uncharacterized protein</fullName>
    </submittedName>
</protein>
<keyword evidence="4" id="KW-1185">Reference proteome</keyword>
<feature type="compositionally biased region" description="Acidic residues" evidence="2">
    <location>
        <begin position="110"/>
        <end position="120"/>
    </location>
</feature>
<keyword evidence="1" id="KW-0175">Coiled coil</keyword>
<feature type="coiled-coil region" evidence="1">
    <location>
        <begin position="423"/>
        <end position="535"/>
    </location>
</feature>
<feature type="compositionally biased region" description="Polar residues" evidence="2">
    <location>
        <begin position="68"/>
        <end position="95"/>
    </location>
</feature>
<dbReference type="RefSeq" id="WP_145416689.1">
    <property type="nucleotide sequence ID" value="NZ_CP036526.1"/>
</dbReference>
<dbReference type="AlphaFoldDB" id="A0A517NPX0"/>
<dbReference type="Proteomes" id="UP000319817">
    <property type="component" value="Chromosome"/>
</dbReference>